<accession>A0A1I2PGA1</accession>
<evidence type="ECO:0000313" key="2">
    <source>
        <dbReference type="Proteomes" id="UP000182135"/>
    </source>
</evidence>
<reference evidence="1 2" key="1">
    <citation type="submission" date="2016-10" db="EMBL/GenBank/DDBJ databases">
        <authorList>
            <person name="de Groot N.N."/>
        </authorList>
    </citation>
    <scope>NUCLEOTIDE SEQUENCE [LARGE SCALE GENOMIC DNA]</scope>
    <source>
        <strain evidence="1 2">NLAE-zl-G419</strain>
    </source>
</reference>
<keyword evidence="2" id="KW-1185">Reference proteome</keyword>
<dbReference type="OrthoDB" id="1912587at2"/>
<protein>
    <recommendedName>
        <fullName evidence="3">Antibiotic biosynthesis monooxygenase</fullName>
    </recommendedName>
</protein>
<dbReference type="eggNOG" id="ENOG5034B0M">
    <property type="taxonomic scope" value="Bacteria"/>
</dbReference>
<evidence type="ECO:0008006" key="3">
    <source>
        <dbReference type="Google" id="ProtNLM"/>
    </source>
</evidence>
<dbReference type="EMBL" id="FOOE01000028">
    <property type="protein sequence ID" value="SFG14159.1"/>
    <property type="molecule type" value="Genomic_DNA"/>
</dbReference>
<dbReference type="GeneID" id="90544203"/>
<evidence type="ECO:0000313" key="1">
    <source>
        <dbReference type="EMBL" id="SFG14159.1"/>
    </source>
</evidence>
<name>A0A1I2PGA1_9CLOT</name>
<sequence>MSPCCVLYNVNEITVEPGLQRVYIKFSHLLNEYLKRKYPRYYICLELYQGQEDNTRFYVVASYNNVEGIYEAIVKIGDDISRIYDAVWGSSVTRNSVFSFSTYNRRIPPKYI</sequence>
<gene>
    <name evidence="1" type="ORF">SAMN04487885_12836</name>
</gene>
<proteinExistence type="predicted"/>
<dbReference type="RefSeq" id="WP_051196339.1">
    <property type="nucleotide sequence ID" value="NZ_BAAACD010000036.1"/>
</dbReference>
<organism evidence="1 2">
    <name type="scientific">Clostridium cadaveris</name>
    <dbReference type="NCBI Taxonomy" id="1529"/>
    <lineage>
        <taxon>Bacteria</taxon>
        <taxon>Bacillati</taxon>
        <taxon>Bacillota</taxon>
        <taxon>Clostridia</taxon>
        <taxon>Eubacteriales</taxon>
        <taxon>Clostridiaceae</taxon>
        <taxon>Clostridium</taxon>
    </lineage>
</organism>
<dbReference type="AlphaFoldDB" id="A0A1I2PGA1"/>
<dbReference type="Proteomes" id="UP000182135">
    <property type="component" value="Unassembled WGS sequence"/>
</dbReference>